<protein>
    <submittedName>
        <fullName evidence="2">Uncharacterized protein</fullName>
    </submittedName>
</protein>
<dbReference type="AlphaFoldDB" id="A0A086Y5I1"/>
<feature type="compositionally biased region" description="Basic and acidic residues" evidence="1">
    <location>
        <begin position="233"/>
        <end position="242"/>
    </location>
</feature>
<name>A0A086Y5I1_9RHOB</name>
<dbReference type="eggNOG" id="ENOG5033HRA">
    <property type="taxonomic scope" value="Bacteria"/>
</dbReference>
<organism evidence="2 3">
    <name type="scientific">Haematobacter massiliensis</name>
    <dbReference type="NCBI Taxonomy" id="195105"/>
    <lineage>
        <taxon>Bacteria</taxon>
        <taxon>Pseudomonadati</taxon>
        <taxon>Pseudomonadota</taxon>
        <taxon>Alphaproteobacteria</taxon>
        <taxon>Rhodobacterales</taxon>
        <taxon>Paracoccaceae</taxon>
        <taxon>Haematobacter</taxon>
    </lineage>
</organism>
<evidence type="ECO:0000313" key="3">
    <source>
        <dbReference type="Proteomes" id="UP000028826"/>
    </source>
</evidence>
<feature type="region of interest" description="Disordered" evidence="1">
    <location>
        <begin position="186"/>
        <end position="242"/>
    </location>
</feature>
<gene>
    <name evidence="2" type="ORF">CN97_15320</name>
</gene>
<reference evidence="2 3" key="1">
    <citation type="submission" date="2014-03" db="EMBL/GenBank/DDBJ databases">
        <title>Genome of Haematobacter massiliensis CCUG 47968.</title>
        <authorList>
            <person name="Wang D."/>
            <person name="Wang G."/>
        </authorList>
    </citation>
    <scope>NUCLEOTIDE SEQUENCE [LARGE SCALE GENOMIC DNA]</scope>
    <source>
        <strain evidence="2 3">CCUG 47968</strain>
    </source>
</reference>
<feature type="region of interest" description="Disordered" evidence="1">
    <location>
        <begin position="132"/>
        <end position="154"/>
    </location>
</feature>
<evidence type="ECO:0000313" key="2">
    <source>
        <dbReference type="EMBL" id="KFI29531.1"/>
    </source>
</evidence>
<keyword evidence="3" id="KW-1185">Reference proteome</keyword>
<dbReference type="AntiFam" id="ANF00116">
    <property type="entry name" value="Shadow ORF (opposite cobK)"/>
</dbReference>
<feature type="compositionally biased region" description="Basic and acidic residues" evidence="1">
    <location>
        <begin position="194"/>
        <end position="205"/>
    </location>
</feature>
<comment type="caution">
    <text evidence="2">The sequence shown here is derived from an EMBL/GenBank/DDBJ whole genome shotgun (WGS) entry which is preliminary data.</text>
</comment>
<dbReference type="STRING" id="195105.CN97_15320"/>
<dbReference type="Proteomes" id="UP000028826">
    <property type="component" value="Unassembled WGS sequence"/>
</dbReference>
<sequence>MTPTERAFHSRHALTLRCGPLDHQHGQAQQAGGAELGFRALASRVLGDDDVDAVSFQKHPLLCRIEGATPDDGAEVRERRRHHRRINQPEQVVVLRETCKSVQILPTDGKEHMPPRARKRCGRGCHIRHRYPAIPGSRHPAGALQPEKRCSGPVAGSTRVAAYSGGEGMGGIYDPANPFPDEIFRQPIDTPETTDPHGYRLRTGDKGAPGVGQDRGEPRLCHGGGKAAGFRRTAKDQGRSHG</sequence>
<proteinExistence type="predicted"/>
<evidence type="ECO:0000256" key="1">
    <source>
        <dbReference type="SAM" id="MobiDB-lite"/>
    </source>
</evidence>
<accession>A0A086Y5I1</accession>
<dbReference type="EMBL" id="JGYG01000005">
    <property type="protein sequence ID" value="KFI29531.1"/>
    <property type="molecule type" value="Genomic_DNA"/>
</dbReference>